<dbReference type="FunFam" id="3.40.50.720:FF:000209">
    <property type="entry name" value="Polyketide synthase Pks12"/>
    <property type="match status" value="1"/>
</dbReference>
<accession>A0A4R8TD62</accession>
<feature type="active site" description="Proton donor; for dehydratase activity" evidence="10">
    <location>
        <position position="1174"/>
    </location>
</feature>
<dbReference type="InterPro" id="IPR056501">
    <property type="entry name" value="NAD-bd_HRPKS_sdrA"/>
</dbReference>
<dbReference type="Gene3D" id="3.30.559.10">
    <property type="entry name" value="Chloramphenicol acetyltransferase-like domain"/>
    <property type="match status" value="1"/>
</dbReference>
<dbReference type="InterPro" id="IPR032821">
    <property type="entry name" value="PKS_assoc"/>
</dbReference>
<keyword evidence="8" id="KW-0012">Acyltransferase</keyword>
<feature type="domain" description="Ketosynthase family 3 (KS3)" evidence="13">
    <location>
        <begin position="4"/>
        <end position="430"/>
    </location>
</feature>
<dbReference type="Gene3D" id="3.90.180.10">
    <property type="entry name" value="Medium-chain alcohol dehydrogenases, catalytic domain"/>
    <property type="match status" value="1"/>
</dbReference>
<dbReference type="InterPro" id="IPR049551">
    <property type="entry name" value="PKS_DH_C"/>
</dbReference>
<keyword evidence="6" id="KW-0560">Oxidoreductase</keyword>
<dbReference type="SMART" id="SM00827">
    <property type="entry name" value="PKS_AT"/>
    <property type="match status" value="1"/>
</dbReference>
<comment type="similarity">
    <text evidence="1">Belongs to the carnitine/choline acetyltransferase family.</text>
</comment>
<dbReference type="SUPFAM" id="SSF53901">
    <property type="entry name" value="Thiolase-like"/>
    <property type="match status" value="1"/>
</dbReference>
<dbReference type="Gene3D" id="3.40.50.150">
    <property type="entry name" value="Vaccinia Virus protein VP39"/>
    <property type="match status" value="1"/>
</dbReference>
<dbReference type="InterPro" id="IPR014043">
    <property type="entry name" value="Acyl_transferase_dom"/>
</dbReference>
<dbReference type="PROSITE" id="PS52004">
    <property type="entry name" value="KS3_2"/>
    <property type="match status" value="1"/>
</dbReference>
<evidence type="ECO:0000256" key="7">
    <source>
        <dbReference type="ARBA" id="ARBA00023268"/>
    </source>
</evidence>
<dbReference type="Pfam" id="PF00109">
    <property type="entry name" value="ketoacyl-synt"/>
    <property type="match status" value="1"/>
</dbReference>
<dbReference type="SUPFAM" id="SSF53335">
    <property type="entry name" value="S-adenosyl-L-methionine-dependent methyltransferases"/>
    <property type="match status" value="1"/>
</dbReference>
<feature type="domain" description="PKS/mFAS DH" evidence="14">
    <location>
        <begin position="932"/>
        <end position="1264"/>
    </location>
</feature>
<dbReference type="SMART" id="SM00826">
    <property type="entry name" value="PKS_DH"/>
    <property type="match status" value="1"/>
</dbReference>
<dbReference type="Pfam" id="PF00755">
    <property type="entry name" value="Carn_acyltransf"/>
    <property type="match status" value="1"/>
</dbReference>
<organism evidence="15 16">
    <name type="scientific">Colletotrichum sidae</name>
    <dbReference type="NCBI Taxonomy" id="1347389"/>
    <lineage>
        <taxon>Eukaryota</taxon>
        <taxon>Fungi</taxon>
        <taxon>Dikarya</taxon>
        <taxon>Ascomycota</taxon>
        <taxon>Pezizomycotina</taxon>
        <taxon>Sordariomycetes</taxon>
        <taxon>Hypocreomycetidae</taxon>
        <taxon>Glomerellales</taxon>
        <taxon>Glomerellaceae</taxon>
        <taxon>Colletotrichum</taxon>
        <taxon>Colletotrichum orbiculare species complex</taxon>
    </lineage>
</organism>
<dbReference type="Pfam" id="PF21089">
    <property type="entry name" value="PKS_DH_N"/>
    <property type="match status" value="1"/>
</dbReference>
<evidence type="ECO:0000256" key="2">
    <source>
        <dbReference type="ARBA" id="ARBA00022450"/>
    </source>
</evidence>
<dbReference type="InterPro" id="IPR049900">
    <property type="entry name" value="PKS_mFAS_DH"/>
</dbReference>
<dbReference type="InterPro" id="IPR009081">
    <property type="entry name" value="PP-bd_ACP"/>
</dbReference>
<dbReference type="InterPro" id="IPR000542">
    <property type="entry name" value="Carn_acyl_trans"/>
</dbReference>
<dbReference type="Pfam" id="PF16197">
    <property type="entry name" value="KAsynt_C_assoc"/>
    <property type="match status" value="1"/>
</dbReference>
<dbReference type="InterPro" id="IPR013154">
    <property type="entry name" value="ADH-like_N"/>
</dbReference>
<dbReference type="Gene3D" id="3.40.366.10">
    <property type="entry name" value="Malonyl-Coenzyme A Acyl Carrier Protein, domain 2"/>
    <property type="match status" value="1"/>
</dbReference>
<keyword evidence="2" id="KW-0596">Phosphopantetheine</keyword>
<dbReference type="SMART" id="SM00829">
    <property type="entry name" value="PKS_ER"/>
    <property type="match status" value="1"/>
</dbReference>
<dbReference type="InterPro" id="IPR011032">
    <property type="entry name" value="GroES-like_sf"/>
</dbReference>
<dbReference type="InterPro" id="IPR016035">
    <property type="entry name" value="Acyl_Trfase/lysoPLipase"/>
</dbReference>
<dbReference type="InterPro" id="IPR042104">
    <property type="entry name" value="PKS_dehydratase_sf"/>
</dbReference>
<feature type="region of interest" description="C-terminal hotdog fold" evidence="10">
    <location>
        <begin position="1109"/>
        <end position="1264"/>
    </location>
</feature>
<evidence type="ECO:0000256" key="3">
    <source>
        <dbReference type="ARBA" id="ARBA00022553"/>
    </source>
</evidence>
<protein>
    <submittedName>
        <fullName evidence="15">Highly reducing polyketide synthase AFT9-1</fullName>
    </submittedName>
</protein>
<evidence type="ECO:0000256" key="4">
    <source>
        <dbReference type="ARBA" id="ARBA00022679"/>
    </source>
</evidence>
<dbReference type="Gene3D" id="3.10.129.110">
    <property type="entry name" value="Polyketide synthase dehydratase"/>
    <property type="match status" value="1"/>
</dbReference>
<dbReference type="Pfam" id="PF08659">
    <property type="entry name" value="KR"/>
    <property type="match status" value="1"/>
</dbReference>
<evidence type="ECO:0000259" key="14">
    <source>
        <dbReference type="PROSITE" id="PS52019"/>
    </source>
</evidence>
<dbReference type="InterPro" id="IPR049552">
    <property type="entry name" value="PKS_DH_N"/>
</dbReference>
<dbReference type="Pfam" id="PF00698">
    <property type="entry name" value="Acyl_transf_1"/>
    <property type="match status" value="1"/>
</dbReference>
<sequence>MGANSQIAIIGMACRLPGGADNPESLWSMLAEGRDGRREIPKDRWDWKSFYHKDTNAKEAINFSHGYFLDQDISAFDARFFGVPGAEAPGIDPQQRLLLEVTYEAVENAGIPIEDLRGSDTSVHMAMFARDYDRMGYRDTSQMHKQHSTGSGDAILANRISYLLDLKGTSNTLDTGCSGGLVAVHQACRTLKANEASIALAGASQLLLTPDQSMTMFNLTNKDGRCYTFDDRGAGYARGEGLGVLVLKRLEQAIADGDAIHAVVMESGSNHDGKTGGIFLPNADAQESLARRVYANAGLDPRETLYVEAHGTGTAAGDNAEVSSISKVFGREAGRKSDLPIGSIKANIGHLESSSGIAGMLKAIMVLKKNQIPPQLNLINPKPSLHLAERGIRIPLKLEPLAPKDHTGPRRASVNSFGYGGSNAHVIIQAHEPAPISNGFSNGVNGVEKPHETPQRLVVLSANSESSLKGVIANLRRWLGSDLGRSTCFDDLVYTLNVRRSKLPWRCSAIVSNSEELEVAMGDPRVPLAKSAQDVGVAFVFTGQGAQWFAMGRELLSGSRVFQDSLAACDRILNDLGCGWSLFDELSRDVKTTRLGDSRFSQPSTTAIQIALVDLLGSFGIRPQAVCGHSSGEIAAAYAAGALSKEDAISVAYNRGIWSAEARSLNATAGTMLAVGEGEDAVQKRMNSLGRGSGKIVVACVNSPESTTISGDVEAIEELQANLDASSVFNRRLKVDSAYHSHHMETVAGSYLSSLAGMSGNAPDDKIAFYSSVTGNRKLSDFGPSYWVSNLVSQVKFSAASQSVAEHLSTADSTASNILIEIGPHSALSGPLRQSLGGFKTSSGAAFKYTYLPCLVRNESATKTILALAGRAFEAGHSTKLDAVTNMDGELTSKPRHRVVDNLPTYLWDHSSTYWHESRLSKENRLRPFPRHDLLGLYDIHSSANEPRWRHHVSVESLPWLKDHVVEGFIIFPGVGYLTMVIEAMKQLAYLRKTPGNVKSVNFRDVTFAKPVVVHQEGENKSREVEMQLVISPQRQHMASTWESFRILSYDAENDLWTENCTGMASLDVELGAAQPAVEEVLGASDDGLGHLTKSAAAAVLEDVRAACLEPIDAAKVYRELAASGNEYGPSFQGLKDIRVSKNHGFAKIVTDDVAKQMPAEYMQPHTIHPTAFDAIIQLGAVVFRRECVVAPIMPVTLGELSIALDMGSKPGCEIFVALHLVPESRREAVVDFCAYQQLEDGTFRPVVTSKDIRPQAVGNADSSNNLFHQKTSYLVEWKPDVDYITQTGFMDHLSSRDLFDVGYGTIRTQPAEEQLHLNDQVASIFIRRAVQRLRRDQVSEASSPHLTQLLDWMRRWDEADAGPLLDGMTPEKEAETIAQAGDSNILGHTLTRLGPQYIDILMGRAEPLELLVQDNLLGRLYSDYAPFSCHYAQMGEYMQTLVHKDPNMKILEIGAGTGGATMPLMEKSERDGQLLLADYTYTDISSGFFERARAKFSRWADKIDFKTLDISRNPLSQGFTAQSFDLVVASIVLHATPSMDDTMANVRKLLKPGGRLVLMELTRLSAAHNGIFGTLEGWWLSRDGRKDGPVLTAPEWDSLLKRHGFSGTDLAIPAHLGRSRDISTFIVSKAVESTDASLRASVVLRHSDPTQTAFQHLLCESLLRQGVECNQEVSVSSKTGAPVAGEIGAESDRLLIVLDPASHPVLLDPEDETFEWTKQVLLQTKNILWVGFQDTEASVESESRKNIVNGLARVFRRENPGIQLVTVDVQQQIQPSSEDVHHVVEALTDLAISSFWQNSAGGAVETEYAIRDDKLVIPRIVPDVRFADFVESSNDEGHDEQGSKTLVDCKYLDDSRPLMFDVRVPGLLNTIRFVDNDKMGEPLGPDQIEVQARAYGLNFKDVFIALGQMAPGTAMTGEVAGVVTAVGSAVQSLWKPGDRVVGLMVAAFGNRVRVRSNGVVAIPDSVSFVDASSVPIIYYTAWYSLTHCARLEKGQSVLIHAASGGVGQAAIQLARLVGANIFATVGSVAKKKLIRDRYGVPEHQIFSSHSSHFKKHIMEATQGAGVDVVLNSLSGQLLMDSWDCVAPFGTFLEIGKADIYARSQLNMANFEKQATFAAVDTSHMYRLRPEYMTRGLKDIFDMIDNGLLKPVYPVTTYDMSRIEECFRLIATRKHIGKLVLVADEKTIVQATKPKPKPLRLHREGTYVIGGGFGDLGKKMSRFLAEKGAGHIVALTRRDVDARQRAPFEEAIARLGGRLHIVKCDITDERSTLAAREEIRKLPPVKGVIQGALVLCDHPLEYMKLKDWRTAVDPKVRGTLNMDKAFCSPETTDFFIMLSSVTSKIGLTTQSNYAAGCAFQDAFAQAHASSAGAPGTTHYMTINVGAVQGSDQIARASSDFIRYGGSVTLDELLATLEYAMGDQSRIDGASQCIMPFDRDSMEDGMGPDVLDDHLFDHVPSRRRRGGAANNTQVDNAKPSASQAVQEVETVAEAEGIVKHALLDKFAAFLGGEVPDDQPVATLGLDSLVSIELKNWVRHTFQAPLQTSELSGARSITALANLVVSRMELRCRVNGKTTAGSNGDANHDGGQDDTSPEAPGEDAGRHGYDCCKLSAELPVQPLPELDDALDFWLEANEHLYDPDQLVEVHRDIEALRAPDGPARQILDGLVEEHGHDESNGWLNDIVTDARWLCRRSPIAPYASTMGGHRDAKTRQSQAERAATIIASSLSFKRAVKAGKVKPLEVAGRPECTWRWGWLFNSVRVPQLGCDAMKSFDSDEKDALDHVAVLRRGHLFKVMLQDRDGQDLSLSDLVATFEEIVSRAGQDHLWTGILTTDDRDSWAVMREKLATASAANAEYFHTIDSAMCLLCLDDGSPETGEEIARQGYIGDGSNRWFDKVLQFYVTSNGRSGQITEHGIIDGTTPARLLEWLSAAMDEPLPESPARLNGNSSSHVALHEFVLETTPEVENRIGLVRKRYVDNTSAATYVREELTEFGTDFLVRSRVSAKGVVDITFQLALRLFFGRNVPSWEPTSAAHFHTGRSDAVQRAVPAVVAFCDAAAQAYRHREEPEQAGRLAALLSAATKKMNVDMQTMLNGRSYLRLFEVLSYLWPAEAGSAPKPRFLGEHVFFGRPHPPVFAQSNGLEGDIMFQDFVHLMADTDGFWSILVPERDRIRFSLTGGSPERTRAFVEELRCAARIVRGILQGVQ</sequence>
<dbReference type="InterPro" id="IPR002364">
    <property type="entry name" value="Quin_OxRdtase/zeta-crystal_CS"/>
</dbReference>
<keyword evidence="7" id="KW-0511">Multifunctional enzyme</keyword>
<evidence type="ECO:0000256" key="10">
    <source>
        <dbReference type="PROSITE-ProRule" id="PRU01363"/>
    </source>
</evidence>
<dbReference type="InterPro" id="IPR013968">
    <property type="entry name" value="PKS_KR"/>
</dbReference>
<dbReference type="InterPro" id="IPR039551">
    <property type="entry name" value="Cho/carn_acyl_trans"/>
</dbReference>
<feature type="domain" description="Carrier" evidence="12">
    <location>
        <begin position="2488"/>
        <end position="2566"/>
    </location>
</feature>
<dbReference type="PANTHER" id="PTHR43775">
    <property type="entry name" value="FATTY ACID SYNTHASE"/>
    <property type="match status" value="1"/>
</dbReference>
<dbReference type="InterPro" id="IPR036291">
    <property type="entry name" value="NAD(P)-bd_dom_sf"/>
</dbReference>
<dbReference type="SMART" id="SM00825">
    <property type="entry name" value="PKS_KS"/>
    <property type="match status" value="1"/>
</dbReference>
<keyword evidence="5" id="KW-0521">NADP</keyword>
<dbReference type="GO" id="GO:1901336">
    <property type="term" value="P:lactone biosynthetic process"/>
    <property type="evidence" value="ECO:0007669"/>
    <property type="project" value="UniProtKB-ARBA"/>
</dbReference>
<reference evidence="15 16" key="1">
    <citation type="submission" date="2018-11" db="EMBL/GenBank/DDBJ databases">
        <title>Genome sequence and assembly of Colletotrichum sidae.</title>
        <authorList>
            <person name="Gan P."/>
            <person name="Shirasu K."/>
        </authorList>
    </citation>
    <scope>NUCLEOTIDE SEQUENCE [LARGE SCALE GENOMIC DNA]</scope>
    <source>
        <strain evidence="15 16">CBS 518.97</strain>
    </source>
</reference>
<dbReference type="SMART" id="SM00822">
    <property type="entry name" value="PKS_KR"/>
    <property type="match status" value="1"/>
</dbReference>
<dbReference type="SUPFAM" id="SSF52151">
    <property type="entry name" value="FabD/lysophospholipase-like"/>
    <property type="match status" value="1"/>
</dbReference>
<evidence type="ECO:0000259" key="12">
    <source>
        <dbReference type="PROSITE" id="PS50075"/>
    </source>
</evidence>
<evidence type="ECO:0000256" key="11">
    <source>
        <dbReference type="SAM" id="MobiDB-lite"/>
    </source>
</evidence>
<dbReference type="PROSITE" id="PS00440">
    <property type="entry name" value="ACYLTRANSF_C_2"/>
    <property type="match status" value="1"/>
</dbReference>
<evidence type="ECO:0000256" key="6">
    <source>
        <dbReference type="ARBA" id="ARBA00023002"/>
    </source>
</evidence>
<dbReference type="Gene3D" id="3.30.559.70">
    <property type="entry name" value="Choline/Carnitine o-acyltransferase, domain 2"/>
    <property type="match status" value="1"/>
</dbReference>
<dbReference type="GO" id="GO:0008270">
    <property type="term" value="F:zinc ion binding"/>
    <property type="evidence" value="ECO:0007669"/>
    <property type="project" value="InterPro"/>
</dbReference>
<keyword evidence="16" id="KW-1185">Reference proteome</keyword>
<dbReference type="InterPro" id="IPR016036">
    <property type="entry name" value="Malonyl_transacylase_ACP-bd"/>
</dbReference>
<feature type="active site" description="Proton acceptor" evidence="9">
    <location>
        <position position="2915"/>
    </location>
</feature>
<dbReference type="InterPro" id="IPR020807">
    <property type="entry name" value="PKS_DH"/>
</dbReference>
<dbReference type="InterPro" id="IPR014030">
    <property type="entry name" value="Ketoacyl_synth_N"/>
</dbReference>
<dbReference type="PROSITE" id="PS50075">
    <property type="entry name" value="CARRIER"/>
    <property type="match status" value="1"/>
</dbReference>
<dbReference type="InterPro" id="IPR050091">
    <property type="entry name" value="PKS_NRPS_Biosynth_Enz"/>
</dbReference>
<evidence type="ECO:0000256" key="1">
    <source>
        <dbReference type="ARBA" id="ARBA00005232"/>
    </source>
</evidence>
<dbReference type="InterPro" id="IPR057326">
    <property type="entry name" value="KR_dom"/>
</dbReference>
<dbReference type="InterPro" id="IPR014031">
    <property type="entry name" value="Ketoacyl_synth_C"/>
</dbReference>
<dbReference type="SUPFAM" id="SSF51735">
    <property type="entry name" value="NAD(P)-binding Rossmann-fold domains"/>
    <property type="match status" value="2"/>
</dbReference>
<dbReference type="GO" id="GO:0006633">
    <property type="term" value="P:fatty acid biosynthetic process"/>
    <property type="evidence" value="ECO:0007669"/>
    <property type="project" value="TreeGrafter"/>
</dbReference>
<dbReference type="Pfam" id="PF08242">
    <property type="entry name" value="Methyltransf_12"/>
    <property type="match status" value="1"/>
</dbReference>
<keyword evidence="4" id="KW-0808">Transferase</keyword>
<dbReference type="PANTHER" id="PTHR43775:SF22">
    <property type="entry name" value="SYNTHASE, PUTATIVE (JCVI)-RELATED"/>
    <property type="match status" value="1"/>
</dbReference>
<dbReference type="GO" id="GO:0031177">
    <property type="term" value="F:phosphopantetheine binding"/>
    <property type="evidence" value="ECO:0007669"/>
    <property type="project" value="InterPro"/>
</dbReference>
<dbReference type="SMART" id="SM00823">
    <property type="entry name" value="PKS_PP"/>
    <property type="match status" value="1"/>
</dbReference>
<dbReference type="InterPro" id="IPR036736">
    <property type="entry name" value="ACP-like_sf"/>
</dbReference>
<evidence type="ECO:0000313" key="15">
    <source>
        <dbReference type="EMBL" id="TEA15908.1"/>
    </source>
</evidence>
<dbReference type="Pfam" id="PF14765">
    <property type="entry name" value="PS-DH"/>
    <property type="match status" value="1"/>
</dbReference>
<dbReference type="PROSITE" id="PS01162">
    <property type="entry name" value="QOR_ZETA_CRYSTAL"/>
    <property type="match status" value="1"/>
</dbReference>
<dbReference type="InterPro" id="IPR029063">
    <property type="entry name" value="SAM-dependent_MTases_sf"/>
</dbReference>
<dbReference type="InterPro" id="IPR020843">
    <property type="entry name" value="ER"/>
</dbReference>
<dbReference type="PROSITE" id="PS52019">
    <property type="entry name" value="PKS_MFAS_DH"/>
    <property type="match status" value="1"/>
</dbReference>
<evidence type="ECO:0000313" key="16">
    <source>
        <dbReference type="Proteomes" id="UP000295604"/>
    </source>
</evidence>
<dbReference type="Pfam" id="PF23114">
    <property type="entry name" value="NAD-bd_HRPKS_sdrA"/>
    <property type="match status" value="1"/>
</dbReference>
<dbReference type="Pfam" id="PF08240">
    <property type="entry name" value="ADH_N"/>
    <property type="match status" value="1"/>
</dbReference>
<dbReference type="InterPro" id="IPR023213">
    <property type="entry name" value="CAT-like_dom_sf"/>
</dbReference>
<dbReference type="Pfam" id="PF23297">
    <property type="entry name" value="ACP_SdgA_C"/>
    <property type="match status" value="1"/>
</dbReference>
<dbReference type="InterPro" id="IPR020841">
    <property type="entry name" value="PKS_Beta-ketoAc_synthase_dom"/>
</dbReference>
<dbReference type="CDD" id="cd05195">
    <property type="entry name" value="enoyl_red"/>
    <property type="match status" value="1"/>
</dbReference>
<dbReference type="Pfam" id="PF13602">
    <property type="entry name" value="ADH_zinc_N_2"/>
    <property type="match status" value="1"/>
</dbReference>
<dbReference type="CDD" id="cd02440">
    <property type="entry name" value="AdoMet_MTases"/>
    <property type="match status" value="1"/>
</dbReference>
<dbReference type="Proteomes" id="UP000295604">
    <property type="component" value="Unassembled WGS sequence"/>
</dbReference>
<feature type="compositionally biased region" description="Polar residues" evidence="11">
    <location>
        <begin position="2574"/>
        <end position="2583"/>
    </location>
</feature>
<dbReference type="SUPFAM" id="SSF47336">
    <property type="entry name" value="ACP-like"/>
    <property type="match status" value="1"/>
</dbReference>
<proteinExistence type="inferred from homology"/>
<dbReference type="CDD" id="cd00833">
    <property type="entry name" value="PKS"/>
    <property type="match status" value="1"/>
</dbReference>
<dbReference type="InterPro" id="IPR013217">
    <property type="entry name" value="Methyltransf_12"/>
</dbReference>
<dbReference type="GO" id="GO:0016491">
    <property type="term" value="F:oxidoreductase activity"/>
    <property type="evidence" value="ECO:0007669"/>
    <property type="project" value="UniProtKB-KW"/>
</dbReference>
<name>A0A4R8TD62_9PEZI</name>
<dbReference type="Gene3D" id="1.10.1200.10">
    <property type="entry name" value="ACP-like"/>
    <property type="match status" value="1"/>
</dbReference>
<evidence type="ECO:0000256" key="5">
    <source>
        <dbReference type="ARBA" id="ARBA00022857"/>
    </source>
</evidence>
<feature type="region of interest" description="Disordered" evidence="11">
    <location>
        <begin position="2460"/>
        <end position="2481"/>
    </location>
</feature>
<keyword evidence="3" id="KW-0597">Phosphoprotein</keyword>
<evidence type="ECO:0000256" key="9">
    <source>
        <dbReference type="PIRSR" id="PIRSR600542-1"/>
    </source>
</evidence>
<dbReference type="EMBL" id="QAPF01000122">
    <property type="protein sequence ID" value="TEA15908.1"/>
    <property type="molecule type" value="Genomic_DNA"/>
</dbReference>
<evidence type="ECO:0000259" key="13">
    <source>
        <dbReference type="PROSITE" id="PS52004"/>
    </source>
</evidence>
<dbReference type="SUPFAM" id="SSF55048">
    <property type="entry name" value="Probable ACP-binding domain of malonyl-CoA ACP transacylase"/>
    <property type="match status" value="1"/>
</dbReference>
<dbReference type="InterPro" id="IPR020806">
    <property type="entry name" value="PKS_PP-bd"/>
</dbReference>
<dbReference type="Pfam" id="PF02801">
    <property type="entry name" value="Ketoacyl-synt_C"/>
    <property type="match status" value="1"/>
</dbReference>
<dbReference type="Gene3D" id="3.30.70.3290">
    <property type="match status" value="1"/>
</dbReference>
<dbReference type="SUPFAM" id="SSF52777">
    <property type="entry name" value="CoA-dependent acyltransferases"/>
    <property type="match status" value="2"/>
</dbReference>
<dbReference type="GO" id="GO:0004312">
    <property type="term" value="F:fatty acid synthase activity"/>
    <property type="evidence" value="ECO:0007669"/>
    <property type="project" value="TreeGrafter"/>
</dbReference>
<dbReference type="Gene3D" id="3.40.50.720">
    <property type="entry name" value="NAD(P)-binding Rossmann-like Domain"/>
    <property type="match status" value="2"/>
</dbReference>
<evidence type="ECO:0000256" key="8">
    <source>
        <dbReference type="ARBA" id="ARBA00023315"/>
    </source>
</evidence>
<dbReference type="InterPro" id="IPR016039">
    <property type="entry name" value="Thiolase-like"/>
</dbReference>
<gene>
    <name evidence="15" type="primary">AFT9-1</name>
    <name evidence="15" type="ORF">C8034_v001545</name>
</gene>
<feature type="active site" description="Proton acceptor; for dehydratase activity" evidence="10">
    <location>
        <position position="964"/>
    </location>
</feature>
<feature type="region of interest" description="Disordered" evidence="11">
    <location>
        <begin position="2574"/>
        <end position="2606"/>
    </location>
</feature>
<dbReference type="InterPro" id="IPR042231">
    <property type="entry name" value="Cho/carn_acyl_trans_2"/>
</dbReference>
<dbReference type="GO" id="GO:0044550">
    <property type="term" value="P:secondary metabolite biosynthetic process"/>
    <property type="evidence" value="ECO:0007669"/>
    <property type="project" value="TreeGrafter"/>
</dbReference>
<dbReference type="SUPFAM" id="SSF50129">
    <property type="entry name" value="GroES-like"/>
    <property type="match status" value="1"/>
</dbReference>
<dbReference type="InterPro" id="IPR001227">
    <property type="entry name" value="Ac_transferase_dom_sf"/>
</dbReference>
<dbReference type="Gene3D" id="3.40.47.10">
    <property type="match status" value="1"/>
</dbReference>
<feature type="region of interest" description="N-terminal hotdog fold" evidence="10">
    <location>
        <begin position="932"/>
        <end position="1072"/>
    </location>
</feature>
<comment type="caution">
    <text evidence="15">The sequence shown here is derived from an EMBL/GenBank/DDBJ whole genome shotgun (WGS) entry which is preliminary data.</text>
</comment>